<evidence type="ECO:0000256" key="4">
    <source>
        <dbReference type="ARBA" id="ARBA00022729"/>
    </source>
</evidence>
<dbReference type="Proteomes" id="UP001153709">
    <property type="component" value="Unassembled WGS sequence"/>
</dbReference>
<dbReference type="GO" id="GO:0005615">
    <property type="term" value="C:extracellular space"/>
    <property type="evidence" value="ECO:0007669"/>
    <property type="project" value="TreeGrafter"/>
</dbReference>
<protein>
    <submittedName>
        <fullName evidence="6">Uncharacterized protein</fullName>
    </submittedName>
</protein>
<keyword evidence="7" id="KW-1185">Reference proteome</keyword>
<comment type="similarity">
    <text evidence="2">Belongs to the PBP/GOBP family.</text>
</comment>
<feature type="chain" id="PRO_5040338252" evidence="5">
    <location>
        <begin position="17"/>
        <end position="224"/>
    </location>
</feature>
<dbReference type="CDD" id="cd23992">
    <property type="entry name" value="PBP_GOBP"/>
    <property type="match status" value="2"/>
</dbReference>
<keyword evidence="4 5" id="KW-0732">Signal</keyword>
<proteinExistence type="inferred from homology"/>
<dbReference type="InterPro" id="IPR036728">
    <property type="entry name" value="PBP_GOBP_sf"/>
</dbReference>
<evidence type="ECO:0000256" key="1">
    <source>
        <dbReference type="ARBA" id="ARBA00004613"/>
    </source>
</evidence>
<dbReference type="SMART" id="SM00708">
    <property type="entry name" value="PhBP"/>
    <property type="match status" value="2"/>
</dbReference>
<dbReference type="GO" id="GO:0007608">
    <property type="term" value="P:sensory perception of smell"/>
    <property type="evidence" value="ECO:0007669"/>
    <property type="project" value="TreeGrafter"/>
</dbReference>
<organism evidence="6 7">
    <name type="scientific">Diabrotica balteata</name>
    <name type="common">Banded cucumber beetle</name>
    <dbReference type="NCBI Taxonomy" id="107213"/>
    <lineage>
        <taxon>Eukaryota</taxon>
        <taxon>Metazoa</taxon>
        <taxon>Ecdysozoa</taxon>
        <taxon>Arthropoda</taxon>
        <taxon>Hexapoda</taxon>
        <taxon>Insecta</taxon>
        <taxon>Pterygota</taxon>
        <taxon>Neoptera</taxon>
        <taxon>Endopterygota</taxon>
        <taxon>Coleoptera</taxon>
        <taxon>Polyphaga</taxon>
        <taxon>Cucujiformia</taxon>
        <taxon>Chrysomeloidea</taxon>
        <taxon>Chrysomelidae</taxon>
        <taxon>Galerucinae</taxon>
        <taxon>Diabroticina</taxon>
        <taxon>Diabroticites</taxon>
        <taxon>Diabrotica</taxon>
    </lineage>
</organism>
<gene>
    <name evidence="6" type="ORF">DIABBA_LOCUS35</name>
</gene>
<dbReference type="PANTHER" id="PTHR11857:SF43">
    <property type="entry name" value="GEO07291P1-RELATED"/>
    <property type="match status" value="1"/>
</dbReference>
<sequence>MKCFVVLVVICAKAWADDTFIDIHQAVKECGAGNGGPNQVKQSLDLQKDGPTLFCVLNKSGMIDENGDMIENNVRDLYQKEYATEKEVDAVIVKCGTKNGKTREEAAFNLFICFKSLPSIAVVAADRHDDIKAAAKDCSLTKELFQEGVDKEKFGAAILCVNKKIGLMNEDGSINENVFKSDAKLWNSDDALSQKIFNNCKDLKGENPKIKAYNLAKCIKETRG</sequence>
<evidence type="ECO:0000313" key="6">
    <source>
        <dbReference type="EMBL" id="CAH1223213.1"/>
    </source>
</evidence>
<evidence type="ECO:0000313" key="7">
    <source>
        <dbReference type="Proteomes" id="UP001153709"/>
    </source>
</evidence>
<accession>A0A9P0GWH6</accession>
<dbReference type="SUPFAM" id="SSF47565">
    <property type="entry name" value="Insect pheromone/odorant-binding proteins"/>
    <property type="match status" value="2"/>
</dbReference>
<dbReference type="InterPro" id="IPR006170">
    <property type="entry name" value="PBP/GOBP"/>
</dbReference>
<feature type="signal peptide" evidence="5">
    <location>
        <begin position="1"/>
        <end position="16"/>
    </location>
</feature>
<reference evidence="6" key="1">
    <citation type="submission" date="2022-01" db="EMBL/GenBank/DDBJ databases">
        <authorList>
            <person name="King R."/>
        </authorList>
    </citation>
    <scope>NUCLEOTIDE SEQUENCE</scope>
</reference>
<keyword evidence="3" id="KW-0964">Secreted</keyword>
<dbReference type="EMBL" id="CAKJVB030000001">
    <property type="protein sequence ID" value="CAH1223213.1"/>
    <property type="molecule type" value="Genomic_DNA"/>
</dbReference>
<comment type="subcellular location">
    <subcellularLocation>
        <location evidence="1">Secreted</location>
    </subcellularLocation>
</comment>
<evidence type="ECO:0000256" key="2">
    <source>
        <dbReference type="ARBA" id="ARBA00008098"/>
    </source>
</evidence>
<dbReference type="OrthoDB" id="8194670at2759"/>
<dbReference type="GO" id="GO:0005549">
    <property type="term" value="F:odorant binding"/>
    <property type="evidence" value="ECO:0007669"/>
    <property type="project" value="InterPro"/>
</dbReference>
<name>A0A9P0GWH6_DIABA</name>
<dbReference type="Pfam" id="PF01395">
    <property type="entry name" value="PBP_GOBP"/>
    <property type="match status" value="2"/>
</dbReference>
<dbReference type="Gene3D" id="1.10.238.20">
    <property type="entry name" value="Pheromone/general odorant binding protein domain"/>
    <property type="match status" value="2"/>
</dbReference>
<dbReference type="PANTHER" id="PTHR11857">
    <property type="entry name" value="ODORANT BINDING PROTEIN-RELATED"/>
    <property type="match status" value="1"/>
</dbReference>
<evidence type="ECO:0000256" key="5">
    <source>
        <dbReference type="SAM" id="SignalP"/>
    </source>
</evidence>
<dbReference type="AlphaFoldDB" id="A0A9P0GWH6"/>
<evidence type="ECO:0000256" key="3">
    <source>
        <dbReference type="ARBA" id="ARBA00022525"/>
    </source>
</evidence>
<comment type="caution">
    <text evidence="6">The sequence shown here is derived from an EMBL/GenBank/DDBJ whole genome shotgun (WGS) entry which is preliminary data.</text>
</comment>